<feature type="transmembrane region" description="Helical" evidence="5">
    <location>
        <begin position="167"/>
        <end position="193"/>
    </location>
</feature>
<dbReference type="GO" id="GO:0009977">
    <property type="term" value="F:proton motive force dependent protein transmembrane transporter activity"/>
    <property type="evidence" value="ECO:0007669"/>
    <property type="project" value="TreeGrafter"/>
</dbReference>
<accession>A0A381ZVG8</accession>
<evidence type="ECO:0000256" key="5">
    <source>
        <dbReference type="SAM" id="Phobius"/>
    </source>
</evidence>
<dbReference type="GO" id="GO:0043953">
    <property type="term" value="P:protein transport by the Tat complex"/>
    <property type="evidence" value="ECO:0007669"/>
    <property type="project" value="TreeGrafter"/>
</dbReference>
<keyword evidence="3 5" id="KW-1133">Transmembrane helix</keyword>
<dbReference type="InterPro" id="IPR002033">
    <property type="entry name" value="TatC"/>
</dbReference>
<keyword evidence="2 5" id="KW-0812">Transmembrane</keyword>
<feature type="transmembrane region" description="Helical" evidence="5">
    <location>
        <begin position="205"/>
        <end position="221"/>
    </location>
</feature>
<feature type="transmembrane region" description="Helical" evidence="5">
    <location>
        <begin position="88"/>
        <end position="109"/>
    </location>
</feature>
<evidence type="ECO:0000256" key="4">
    <source>
        <dbReference type="ARBA" id="ARBA00023136"/>
    </source>
</evidence>
<dbReference type="GO" id="GO:0065002">
    <property type="term" value="P:intracellular protein transmembrane transport"/>
    <property type="evidence" value="ECO:0007669"/>
    <property type="project" value="TreeGrafter"/>
</dbReference>
<evidence type="ECO:0000256" key="3">
    <source>
        <dbReference type="ARBA" id="ARBA00022989"/>
    </source>
</evidence>
<keyword evidence="4 5" id="KW-0472">Membrane</keyword>
<dbReference type="PANTHER" id="PTHR30371">
    <property type="entry name" value="SEC-INDEPENDENT PROTEIN TRANSLOCASE PROTEIN TATC"/>
    <property type="match status" value="1"/>
</dbReference>
<protein>
    <recommendedName>
        <fullName evidence="7">Sec-independent protein translocase protein TatC</fullName>
    </recommendedName>
</protein>
<dbReference type="NCBIfam" id="TIGR00945">
    <property type="entry name" value="tatC"/>
    <property type="match status" value="1"/>
</dbReference>
<dbReference type="PRINTS" id="PR01840">
    <property type="entry name" value="TATCFAMILY"/>
</dbReference>
<feature type="transmembrane region" description="Helical" evidence="5">
    <location>
        <begin position="121"/>
        <end position="143"/>
    </location>
</feature>
<organism evidence="6">
    <name type="scientific">marine metagenome</name>
    <dbReference type="NCBI Taxonomy" id="408172"/>
    <lineage>
        <taxon>unclassified sequences</taxon>
        <taxon>metagenomes</taxon>
        <taxon>ecological metagenomes</taxon>
    </lineage>
</organism>
<feature type="transmembrane region" description="Helical" evidence="5">
    <location>
        <begin position="227"/>
        <end position="249"/>
    </location>
</feature>
<dbReference type="HAMAP" id="MF_00902">
    <property type="entry name" value="TatC"/>
    <property type="match status" value="1"/>
</dbReference>
<evidence type="ECO:0000256" key="2">
    <source>
        <dbReference type="ARBA" id="ARBA00022692"/>
    </source>
</evidence>
<dbReference type="GO" id="GO:0033281">
    <property type="term" value="C:TAT protein transport complex"/>
    <property type="evidence" value="ECO:0007669"/>
    <property type="project" value="TreeGrafter"/>
</dbReference>
<sequence length="259" mass="29121">MATDEETPQGRMSLLEHLIELRRRLLVSILSVCLGAVACWILYPWILDFLLEPYCNVQGESVGGDMFGDGCELLVTDPLEPFSVRMMVAGYGGLALSIPVLLWQIWRFVAPGLYRRERRWAIPFVGFGVLLFTAGGALAYWSIPRALGFLMDIGGPDLVSVFSPAKYLGFVVKMTIAFGIGFEFPLVLVFLQLVRVLHHRQLRNVRRYAIVGIVALVAVLTPSGDPFTLLILSVPMLLFYEVAILVGRVHDRRRRRNRD</sequence>
<dbReference type="PANTHER" id="PTHR30371:SF0">
    <property type="entry name" value="SEC-INDEPENDENT PROTEIN TRANSLOCASE PROTEIN TATC, CHLOROPLASTIC-RELATED"/>
    <property type="match status" value="1"/>
</dbReference>
<gene>
    <name evidence="6" type="ORF">METZ01_LOCUS145825</name>
</gene>
<proteinExistence type="inferred from homology"/>
<comment type="subcellular location">
    <subcellularLocation>
        <location evidence="1">Membrane</location>
        <topology evidence="1">Multi-pass membrane protein</topology>
    </subcellularLocation>
</comment>
<evidence type="ECO:0000256" key="1">
    <source>
        <dbReference type="ARBA" id="ARBA00004141"/>
    </source>
</evidence>
<evidence type="ECO:0000313" key="6">
    <source>
        <dbReference type="EMBL" id="SVA92971.1"/>
    </source>
</evidence>
<dbReference type="Pfam" id="PF00902">
    <property type="entry name" value="TatC"/>
    <property type="match status" value="1"/>
</dbReference>
<dbReference type="AlphaFoldDB" id="A0A381ZVG8"/>
<feature type="transmembrane region" description="Helical" evidence="5">
    <location>
        <begin position="25"/>
        <end position="46"/>
    </location>
</feature>
<name>A0A381ZVG8_9ZZZZ</name>
<evidence type="ECO:0008006" key="7">
    <source>
        <dbReference type="Google" id="ProtNLM"/>
    </source>
</evidence>
<reference evidence="6" key="1">
    <citation type="submission" date="2018-05" db="EMBL/GenBank/DDBJ databases">
        <authorList>
            <person name="Lanie J.A."/>
            <person name="Ng W.-L."/>
            <person name="Kazmierczak K.M."/>
            <person name="Andrzejewski T.M."/>
            <person name="Davidsen T.M."/>
            <person name="Wayne K.J."/>
            <person name="Tettelin H."/>
            <person name="Glass J.I."/>
            <person name="Rusch D."/>
            <person name="Podicherti R."/>
            <person name="Tsui H.-C.T."/>
            <person name="Winkler M.E."/>
        </authorList>
    </citation>
    <scope>NUCLEOTIDE SEQUENCE</scope>
</reference>
<dbReference type="EMBL" id="UINC01022737">
    <property type="protein sequence ID" value="SVA92971.1"/>
    <property type="molecule type" value="Genomic_DNA"/>
</dbReference>